<dbReference type="PANTHER" id="PTHR37422">
    <property type="entry name" value="TEICHURONIC ACID BIOSYNTHESIS PROTEIN TUAE"/>
    <property type="match status" value="1"/>
</dbReference>
<evidence type="ECO:0000256" key="3">
    <source>
        <dbReference type="ARBA" id="ARBA00022989"/>
    </source>
</evidence>
<keyword evidence="2 5" id="KW-0812">Transmembrane</keyword>
<feature type="transmembrane region" description="Helical" evidence="5">
    <location>
        <begin position="355"/>
        <end position="380"/>
    </location>
</feature>
<dbReference type="InterPro" id="IPR051533">
    <property type="entry name" value="WaaL-like"/>
</dbReference>
<feature type="domain" description="O-antigen ligase-related" evidence="6">
    <location>
        <begin position="194"/>
        <end position="330"/>
    </location>
</feature>
<name>A0ABV6RQ75_9GAMM</name>
<dbReference type="EMBL" id="JBHLTG010000003">
    <property type="protein sequence ID" value="MFC0679124.1"/>
    <property type="molecule type" value="Genomic_DNA"/>
</dbReference>
<evidence type="ECO:0000313" key="7">
    <source>
        <dbReference type="EMBL" id="MFC0679124.1"/>
    </source>
</evidence>
<comment type="subcellular location">
    <subcellularLocation>
        <location evidence="1">Membrane</location>
        <topology evidence="1">Multi-pass membrane protein</topology>
    </subcellularLocation>
</comment>
<dbReference type="Pfam" id="PF04932">
    <property type="entry name" value="Wzy_C"/>
    <property type="match status" value="1"/>
</dbReference>
<feature type="transmembrane region" description="Helical" evidence="5">
    <location>
        <begin position="164"/>
        <end position="181"/>
    </location>
</feature>
<gene>
    <name evidence="7" type="ORF">ACFFGH_14885</name>
</gene>
<proteinExistence type="predicted"/>
<feature type="transmembrane region" description="Helical" evidence="5">
    <location>
        <begin position="186"/>
        <end position="206"/>
    </location>
</feature>
<feature type="transmembrane region" description="Helical" evidence="5">
    <location>
        <begin position="30"/>
        <end position="47"/>
    </location>
</feature>
<feature type="transmembrane region" description="Helical" evidence="5">
    <location>
        <begin position="314"/>
        <end position="335"/>
    </location>
</feature>
<dbReference type="Proteomes" id="UP001589896">
    <property type="component" value="Unassembled WGS sequence"/>
</dbReference>
<feature type="transmembrane region" description="Helical" evidence="5">
    <location>
        <begin position="117"/>
        <end position="135"/>
    </location>
</feature>
<sequence length="454" mass="49813">MLYLLLALSIILLPNALHVSFDAGVPGLNFSNLLFIVLLVVLMFSNGNSGQVPRQKSQLTGPLIAFFVMLVIGFLIAGPSELSDSMTDITRVKNAIFYPLLYFVFRHCKQDLDRTRQLILLTLFIASVAAVEAVYQGVQFGLGEYVEEQRATGPFGDTNMANRAGVFFAMFLPMLAALAVFDKRKIVRVVAVIGCVALAAAILFTYSRQSYLIALLGLLILLMHRSMAAAVLASVLLVATVSYLPTSVLERVEQTRRVDATGEITVDNSTASRLELWEGGYKMWQDNPAGVGLGRFPTYIGKYSEYEGRDAHNAFVLVFAELGLLGLMAMLWLFWRMWKISRMVRSVSPPADAEGYSLALGFRITVFAVALSNVYGSAFFEGLIMASFWMLCGLMERYAVLKAARSAVRAPAPTGPLWPMTRIADRFPLTARTMPGLGVARSMPRLGGPRSAQG</sequence>
<dbReference type="InterPro" id="IPR007016">
    <property type="entry name" value="O-antigen_ligase-rel_domated"/>
</dbReference>
<comment type="caution">
    <text evidence="7">The sequence shown here is derived from an EMBL/GenBank/DDBJ whole genome shotgun (WGS) entry which is preliminary data.</text>
</comment>
<reference evidence="7 8" key="1">
    <citation type="submission" date="2024-09" db="EMBL/GenBank/DDBJ databases">
        <authorList>
            <person name="Sun Q."/>
            <person name="Mori K."/>
        </authorList>
    </citation>
    <scope>NUCLEOTIDE SEQUENCE [LARGE SCALE GENOMIC DNA]</scope>
    <source>
        <strain evidence="7 8">KCTC 23076</strain>
    </source>
</reference>
<evidence type="ECO:0000313" key="8">
    <source>
        <dbReference type="Proteomes" id="UP001589896"/>
    </source>
</evidence>
<accession>A0ABV6RQ75</accession>
<keyword evidence="7" id="KW-0436">Ligase</keyword>
<evidence type="ECO:0000256" key="4">
    <source>
        <dbReference type="ARBA" id="ARBA00023136"/>
    </source>
</evidence>
<keyword evidence="4 5" id="KW-0472">Membrane</keyword>
<evidence type="ECO:0000259" key="6">
    <source>
        <dbReference type="Pfam" id="PF04932"/>
    </source>
</evidence>
<protein>
    <submittedName>
        <fullName evidence="7">O-antigen ligase family protein</fullName>
    </submittedName>
</protein>
<evidence type="ECO:0000256" key="5">
    <source>
        <dbReference type="SAM" id="Phobius"/>
    </source>
</evidence>
<feature type="transmembrane region" description="Helical" evidence="5">
    <location>
        <begin position="212"/>
        <end position="244"/>
    </location>
</feature>
<dbReference type="PANTHER" id="PTHR37422:SF13">
    <property type="entry name" value="LIPOPOLYSACCHARIDE BIOSYNTHESIS PROTEIN PA4999-RELATED"/>
    <property type="match status" value="1"/>
</dbReference>
<dbReference type="RefSeq" id="WP_386669554.1">
    <property type="nucleotide sequence ID" value="NZ_JBHLTG010000003.1"/>
</dbReference>
<evidence type="ECO:0000256" key="1">
    <source>
        <dbReference type="ARBA" id="ARBA00004141"/>
    </source>
</evidence>
<feature type="transmembrane region" description="Helical" evidence="5">
    <location>
        <begin position="59"/>
        <end position="77"/>
    </location>
</feature>
<dbReference type="GO" id="GO:0016874">
    <property type="term" value="F:ligase activity"/>
    <property type="evidence" value="ECO:0007669"/>
    <property type="project" value="UniProtKB-KW"/>
</dbReference>
<feature type="transmembrane region" description="Helical" evidence="5">
    <location>
        <begin position="89"/>
        <end position="105"/>
    </location>
</feature>
<organism evidence="7 8">
    <name type="scientific">Lysobacter korlensis</name>
    <dbReference type="NCBI Taxonomy" id="553636"/>
    <lineage>
        <taxon>Bacteria</taxon>
        <taxon>Pseudomonadati</taxon>
        <taxon>Pseudomonadota</taxon>
        <taxon>Gammaproteobacteria</taxon>
        <taxon>Lysobacterales</taxon>
        <taxon>Lysobacteraceae</taxon>
        <taxon>Lysobacter</taxon>
    </lineage>
</organism>
<keyword evidence="3 5" id="KW-1133">Transmembrane helix</keyword>
<keyword evidence="8" id="KW-1185">Reference proteome</keyword>
<evidence type="ECO:0000256" key="2">
    <source>
        <dbReference type="ARBA" id="ARBA00022692"/>
    </source>
</evidence>